<dbReference type="CDD" id="cd02012">
    <property type="entry name" value="TPP_TK"/>
    <property type="match status" value="1"/>
</dbReference>
<comment type="subunit">
    <text evidence="6">Homodimer.</text>
</comment>
<gene>
    <name evidence="14" type="ORF">A2113_04035</name>
</gene>
<dbReference type="InterPro" id="IPR033248">
    <property type="entry name" value="Transketolase_C"/>
</dbReference>
<evidence type="ECO:0000256" key="9">
    <source>
        <dbReference type="ARBA" id="ARBA00022837"/>
    </source>
</evidence>
<comment type="cofactor">
    <cofactor evidence="3">
        <name>Mg(2+)</name>
        <dbReference type="ChEBI" id="CHEBI:18420"/>
    </cofactor>
</comment>
<dbReference type="PROSITE" id="PS00802">
    <property type="entry name" value="TRANSKETOLASE_2"/>
    <property type="match status" value="1"/>
</dbReference>
<dbReference type="InterPro" id="IPR029061">
    <property type="entry name" value="THDP-binding"/>
</dbReference>
<evidence type="ECO:0000259" key="13">
    <source>
        <dbReference type="SMART" id="SM00861"/>
    </source>
</evidence>
<comment type="cofactor">
    <cofactor evidence="4">
        <name>thiamine diphosphate</name>
        <dbReference type="ChEBI" id="CHEBI:58937"/>
    </cofactor>
</comment>
<dbReference type="Pfam" id="PF02779">
    <property type="entry name" value="Transket_pyr"/>
    <property type="match status" value="1"/>
</dbReference>
<evidence type="ECO:0000313" key="15">
    <source>
        <dbReference type="Proteomes" id="UP000176299"/>
    </source>
</evidence>
<dbReference type="GO" id="GO:0004802">
    <property type="term" value="F:transketolase activity"/>
    <property type="evidence" value="ECO:0007669"/>
    <property type="project" value="TreeGrafter"/>
</dbReference>
<keyword evidence="8" id="KW-0479">Metal-binding</keyword>
<name>A0A1G1W2T1_9BACT</name>
<dbReference type="PANTHER" id="PTHR43195">
    <property type="entry name" value="TRANSKETOLASE"/>
    <property type="match status" value="1"/>
</dbReference>
<keyword evidence="10" id="KW-0460">Magnesium</keyword>
<comment type="caution">
    <text evidence="14">The sequence shown here is derived from an EMBL/GenBank/DDBJ whole genome shotgun (WGS) entry which is preliminary data.</text>
</comment>
<sequence>MVSRVNISRLEELAKLVRYYILRATTKACSGHPTSSLSAADLMVALFFHKLRFDLNRPEYSNNDRVIFSKGHASPLLYALYAAAGVVSEKELDSLRKFGSPLEGHPTPNFKYVEVATGSLGQGLSVGFGMALNAKYLDKLPYRTYVLLGDSEMAEGSVWEAAQLASYYKLDNLVGVVDVNRLGQSQETMLGHDIGSYKKRLESFGWEVIKVDGHNMEQIVKAFDVADKVKGRPIMIVAKTLKGKGVYFLENKEGWHGKALSEDDYQKALKELGEINTRIKGTIKKPSNQVPSSKPAKGKTGPITYNRDEKVATRKAFGNALKRLGSSNPAIVSLDAETKNSTYAEIFKEAYPGRFFEMFIAEQNMAGAALGLSKRGKTPFVSSFAAFLTRAYDQIRMATYSKPNIKFVGSHAGVSIGEDGPSQMGLEDLAMFRSLAESTVLYPSDAGSTEKLAEQAASKKGLFYIRTTRSATPLIYNAREKFPIGGSKVLISSKKDVATVVAAGITLHEALKTAEELAKKGVHIRVIDAYSIKPIDEVALKKAASETNNIVITVEDHWIEGGLGDAVLNVFAQLPVKVYKLAVTKIPTSGKPSELLGFEGISARAIAAKVPEVTRPTR</sequence>
<evidence type="ECO:0000256" key="7">
    <source>
        <dbReference type="ARBA" id="ARBA00022679"/>
    </source>
</evidence>
<dbReference type="Pfam" id="PF02780">
    <property type="entry name" value="Transketolase_C"/>
    <property type="match status" value="1"/>
</dbReference>
<evidence type="ECO:0000256" key="6">
    <source>
        <dbReference type="ARBA" id="ARBA00011738"/>
    </source>
</evidence>
<evidence type="ECO:0000256" key="12">
    <source>
        <dbReference type="SAM" id="MobiDB-lite"/>
    </source>
</evidence>
<dbReference type="InterPro" id="IPR005475">
    <property type="entry name" value="Transketolase-like_Pyr-bd"/>
</dbReference>
<dbReference type="InterPro" id="IPR005474">
    <property type="entry name" value="Transketolase_N"/>
</dbReference>
<evidence type="ECO:0000256" key="4">
    <source>
        <dbReference type="ARBA" id="ARBA00001964"/>
    </source>
</evidence>
<dbReference type="GO" id="GO:0005737">
    <property type="term" value="C:cytoplasm"/>
    <property type="evidence" value="ECO:0007669"/>
    <property type="project" value="UniProtKB-ARBA"/>
</dbReference>
<evidence type="ECO:0000256" key="2">
    <source>
        <dbReference type="ARBA" id="ARBA00001936"/>
    </source>
</evidence>
<protein>
    <submittedName>
        <fullName evidence="14">Transketolase</fullName>
    </submittedName>
</protein>
<evidence type="ECO:0000256" key="11">
    <source>
        <dbReference type="ARBA" id="ARBA00023052"/>
    </source>
</evidence>
<dbReference type="Pfam" id="PF00456">
    <property type="entry name" value="Transketolase_N"/>
    <property type="match status" value="1"/>
</dbReference>
<proteinExistence type="inferred from homology"/>
<dbReference type="GO" id="GO:0030976">
    <property type="term" value="F:thiamine pyrophosphate binding"/>
    <property type="evidence" value="ECO:0007669"/>
    <property type="project" value="TreeGrafter"/>
</dbReference>
<evidence type="ECO:0000313" key="14">
    <source>
        <dbReference type="EMBL" id="OGY21697.1"/>
    </source>
</evidence>
<dbReference type="EMBL" id="MHCN01000011">
    <property type="protein sequence ID" value="OGY21697.1"/>
    <property type="molecule type" value="Genomic_DNA"/>
</dbReference>
<comment type="cofactor">
    <cofactor evidence="2">
        <name>Mn(2+)</name>
        <dbReference type="ChEBI" id="CHEBI:29035"/>
    </cofactor>
</comment>
<dbReference type="InterPro" id="IPR009014">
    <property type="entry name" value="Transketo_C/PFOR_II"/>
</dbReference>
<dbReference type="GO" id="GO:0046872">
    <property type="term" value="F:metal ion binding"/>
    <property type="evidence" value="ECO:0007669"/>
    <property type="project" value="UniProtKB-KW"/>
</dbReference>
<dbReference type="InterPro" id="IPR051424">
    <property type="entry name" value="Transketolase-like"/>
</dbReference>
<feature type="domain" description="Transketolase-like pyrimidine-binding" evidence="13">
    <location>
        <begin position="311"/>
        <end position="474"/>
    </location>
</feature>
<comment type="cofactor">
    <cofactor evidence="1">
        <name>Ca(2+)</name>
        <dbReference type="ChEBI" id="CHEBI:29108"/>
    </cofactor>
</comment>
<dbReference type="Gene3D" id="3.40.50.970">
    <property type="match status" value="2"/>
</dbReference>
<dbReference type="SUPFAM" id="SSF52518">
    <property type="entry name" value="Thiamin diphosphate-binding fold (THDP-binding)"/>
    <property type="match status" value="2"/>
</dbReference>
<accession>A0A1G1W2T1</accession>
<keyword evidence="11" id="KW-0786">Thiamine pyrophosphate</keyword>
<dbReference type="CDD" id="cd07033">
    <property type="entry name" value="TPP_PYR_DXS_TK_like"/>
    <property type="match status" value="1"/>
</dbReference>
<evidence type="ECO:0000256" key="1">
    <source>
        <dbReference type="ARBA" id="ARBA00001913"/>
    </source>
</evidence>
<organism evidence="14 15">
    <name type="scientific">Candidatus Woykebacteria bacterium GWA1_44_8</name>
    <dbReference type="NCBI Taxonomy" id="1802591"/>
    <lineage>
        <taxon>Bacteria</taxon>
        <taxon>Candidatus Woykeibacteriota</taxon>
    </lineage>
</organism>
<dbReference type="FunFam" id="3.40.50.970:FF:000129">
    <property type="entry name" value="Transketolase"/>
    <property type="match status" value="1"/>
</dbReference>
<dbReference type="SMART" id="SM00861">
    <property type="entry name" value="Transket_pyr"/>
    <property type="match status" value="1"/>
</dbReference>
<evidence type="ECO:0000256" key="5">
    <source>
        <dbReference type="ARBA" id="ARBA00007131"/>
    </source>
</evidence>
<feature type="region of interest" description="Disordered" evidence="12">
    <location>
        <begin position="285"/>
        <end position="304"/>
    </location>
</feature>
<dbReference type="AlphaFoldDB" id="A0A1G1W2T1"/>
<evidence type="ECO:0000256" key="3">
    <source>
        <dbReference type="ARBA" id="ARBA00001946"/>
    </source>
</evidence>
<evidence type="ECO:0000256" key="10">
    <source>
        <dbReference type="ARBA" id="ARBA00022842"/>
    </source>
</evidence>
<reference evidence="14 15" key="1">
    <citation type="journal article" date="2016" name="Nat. Commun.">
        <title>Thousands of microbial genomes shed light on interconnected biogeochemical processes in an aquifer system.</title>
        <authorList>
            <person name="Anantharaman K."/>
            <person name="Brown C.T."/>
            <person name="Hug L.A."/>
            <person name="Sharon I."/>
            <person name="Castelle C.J."/>
            <person name="Probst A.J."/>
            <person name="Thomas B.C."/>
            <person name="Singh A."/>
            <person name="Wilkins M.J."/>
            <person name="Karaoz U."/>
            <person name="Brodie E.L."/>
            <person name="Williams K.H."/>
            <person name="Hubbard S.S."/>
            <person name="Banfield J.F."/>
        </authorList>
    </citation>
    <scope>NUCLEOTIDE SEQUENCE [LARGE SCALE GENOMIC DNA]</scope>
</reference>
<dbReference type="InterPro" id="IPR020826">
    <property type="entry name" value="Transketolase_BS"/>
</dbReference>
<dbReference type="PANTHER" id="PTHR43195:SF1">
    <property type="entry name" value="FI06132P-RELATED"/>
    <property type="match status" value="1"/>
</dbReference>
<comment type="similarity">
    <text evidence="5">Belongs to the transketolase family.</text>
</comment>
<dbReference type="Proteomes" id="UP000176299">
    <property type="component" value="Unassembled WGS sequence"/>
</dbReference>
<dbReference type="STRING" id="1802591.A2113_04035"/>
<evidence type="ECO:0000256" key="8">
    <source>
        <dbReference type="ARBA" id="ARBA00022723"/>
    </source>
</evidence>
<keyword evidence="7" id="KW-0808">Transferase</keyword>
<dbReference type="SUPFAM" id="SSF52922">
    <property type="entry name" value="TK C-terminal domain-like"/>
    <property type="match status" value="1"/>
</dbReference>
<dbReference type="NCBIfam" id="NF004559">
    <property type="entry name" value="PRK05899.2-5"/>
    <property type="match status" value="1"/>
</dbReference>
<dbReference type="Gene3D" id="3.40.50.920">
    <property type="match status" value="1"/>
</dbReference>
<keyword evidence="9" id="KW-0106">Calcium</keyword>